<organism evidence="1 2">
    <name type="scientific">Cryobacterium gelidum</name>
    <dbReference type="NCBI Taxonomy" id="1259164"/>
    <lineage>
        <taxon>Bacteria</taxon>
        <taxon>Bacillati</taxon>
        <taxon>Actinomycetota</taxon>
        <taxon>Actinomycetes</taxon>
        <taxon>Micrococcales</taxon>
        <taxon>Microbacteriaceae</taxon>
        <taxon>Cryobacterium</taxon>
    </lineage>
</organism>
<sequence>MTHWSGSFLDTELDITLKGRVRVFDLAVRLENGMARHPHHPPYSFAMAKTHGGHGYRDGVSAAMEMIAMGAHVGTHIDALGHVSKDGMTFGCRDVLMGAEGLGGLDAGSIEEMPPIIGPGYLVNGPELFGRDLTPADSFGPRELEQWFTGRTIPAPGSIVLIRTGWMKYWADSERYIGLSTGLPGVTLEGAQWLSAKSILATGSDTMNYEHKPSSAIINLPVHVHNLVEMGIPIMESMDLEELGKAGVSEFTFIATPLRIGGGTGSPIRPLAIVPQ</sequence>
<dbReference type="Proteomes" id="UP000297983">
    <property type="component" value="Unassembled WGS sequence"/>
</dbReference>
<dbReference type="InterPro" id="IPR007325">
    <property type="entry name" value="KFase/CYL"/>
</dbReference>
<name>A0A4V3ITP2_9MICO</name>
<protein>
    <submittedName>
        <fullName evidence="1">Cyclase family protein</fullName>
    </submittedName>
</protein>
<evidence type="ECO:0000313" key="1">
    <source>
        <dbReference type="EMBL" id="TFD68141.1"/>
    </source>
</evidence>
<comment type="caution">
    <text evidence="1">The sequence shown here is derived from an EMBL/GenBank/DDBJ whole genome shotgun (WGS) entry which is preliminary data.</text>
</comment>
<accession>A0A4V3ITP2</accession>
<gene>
    <name evidence="1" type="ORF">E3T50_13225</name>
</gene>
<dbReference type="PANTHER" id="PTHR31118:SF12">
    <property type="entry name" value="CYCLASE-LIKE PROTEIN 2"/>
    <property type="match status" value="1"/>
</dbReference>
<dbReference type="PANTHER" id="PTHR31118">
    <property type="entry name" value="CYCLASE-LIKE PROTEIN 2"/>
    <property type="match status" value="1"/>
</dbReference>
<dbReference type="Pfam" id="PF04199">
    <property type="entry name" value="Cyclase"/>
    <property type="match status" value="1"/>
</dbReference>
<dbReference type="SUPFAM" id="SSF102198">
    <property type="entry name" value="Putative cyclase"/>
    <property type="match status" value="1"/>
</dbReference>
<dbReference type="InterPro" id="IPR037175">
    <property type="entry name" value="KFase_sf"/>
</dbReference>
<dbReference type="AlphaFoldDB" id="A0A4V3ITP2"/>
<dbReference type="EMBL" id="SOHL01000027">
    <property type="protein sequence ID" value="TFD68141.1"/>
    <property type="molecule type" value="Genomic_DNA"/>
</dbReference>
<dbReference type="GO" id="GO:0004061">
    <property type="term" value="F:arylformamidase activity"/>
    <property type="evidence" value="ECO:0007669"/>
    <property type="project" value="InterPro"/>
</dbReference>
<dbReference type="RefSeq" id="WP_134552513.1">
    <property type="nucleotide sequence ID" value="NZ_SOHL01000027.1"/>
</dbReference>
<dbReference type="GO" id="GO:0019441">
    <property type="term" value="P:L-tryptophan catabolic process to kynurenine"/>
    <property type="evidence" value="ECO:0007669"/>
    <property type="project" value="InterPro"/>
</dbReference>
<proteinExistence type="predicted"/>
<keyword evidence="2" id="KW-1185">Reference proteome</keyword>
<reference evidence="1 2" key="1">
    <citation type="submission" date="2019-03" db="EMBL/GenBank/DDBJ databases">
        <title>Genomics of glacier-inhabiting Cryobacterium strains.</title>
        <authorList>
            <person name="Liu Q."/>
            <person name="Xin Y.-H."/>
        </authorList>
    </citation>
    <scope>NUCLEOTIDE SEQUENCE [LARGE SCALE GENOMIC DNA]</scope>
    <source>
        <strain evidence="1 2">Hz16</strain>
    </source>
</reference>
<dbReference type="Gene3D" id="3.50.30.50">
    <property type="entry name" value="Putative cyclase"/>
    <property type="match status" value="1"/>
</dbReference>
<evidence type="ECO:0000313" key="2">
    <source>
        <dbReference type="Proteomes" id="UP000297983"/>
    </source>
</evidence>